<evidence type="ECO:0000256" key="10">
    <source>
        <dbReference type="ARBA" id="ARBA00022842"/>
    </source>
</evidence>
<sequence>MMTWSQVGFQDAASPVMEEFLFFHDFALVVLAFILGLVGYMMMVGIVNRSVVTGLLEGQTLEALWTALPALVLVQLAVPSLLLLYSLDEAADSQVTLKAVGHQWYWSYEYADFSSVDGNLVEFDAYMLADGPSSSYRLLDTDNRTTLPWGCGIRVLVSSADVLHAWTVPSLGVKVDACPGRLNQVSFSSHRPGVFYGQCSEICGANHSFMPICVELVTGGDFLSWVDSML</sequence>
<evidence type="ECO:0000256" key="19">
    <source>
        <dbReference type="SAM" id="Phobius"/>
    </source>
</evidence>
<dbReference type="PANTHER" id="PTHR22888">
    <property type="entry name" value="CYTOCHROME C OXIDASE, SUBUNIT II"/>
    <property type="match status" value="1"/>
</dbReference>
<evidence type="ECO:0000313" key="22">
    <source>
        <dbReference type="EMBL" id="AHB52773.1"/>
    </source>
</evidence>
<keyword evidence="15 18" id="KW-0496">Mitochondrion</keyword>
<dbReference type="AlphaFoldDB" id="W8DND6"/>
<feature type="domain" description="Cytochrome oxidase subunit II transmembrane region profile" evidence="21">
    <location>
        <begin position="1"/>
        <end position="91"/>
    </location>
</feature>
<feature type="domain" description="Cytochrome oxidase subunit II copper A binding" evidence="20">
    <location>
        <begin position="92"/>
        <end position="228"/>
    </location>
</feature>
<dbReference type="InterPro" id="IPR034210">
    <property type="entry name" value="CcO_II_C"/>
</dbReference>
<dbReference type="Pfam" id="PF00116">
    <property type="entry name" value="COX2"/>
    <property type="match status" value="1"/>
</dbReference>
<evidence type="ECO:0000256" key="7">
    <source>
        <dbReference type="ARBA" id="ARBA00022692"/>
    </source>
</evidence>
<protein>
    <recommendedName>
        <fullName evidence="4 18">Cytochrome c oxidase subunit 2</fullName>
    </recommendedName>
</protein>
<comment type="function">
    <text evidence="18">Component of the cytochrome c oxidase, the last enzyme in the mitochondrial electron transport chain which drives oxidative phosphorylation. The respiratory chain contains 3 multisubunit complexes succinate dehydrogenase (complex II, CII), ubiquinol-cytochrome c oxidoreductase (cytochrome b-c1 complex, complex III, CIII) and cytochrome c oxidase (complex IV, CIV), that cooperate to transfer electrons derived from NADH and succinate to molecular oxygen, creating an electrochemical gradient over the inner membrane that drives transmembrane transport and the ATP synthase. Cytochrome c oxidase is the component of the respiratory chain that catalyzes the reduction of oxygen to water. Electrons originating from reduced cytochrome c in the intermembrane space (IMS) are transferred via the dinuclear copper A center (CU(A)) of subunit 2 and heme A of subunit 1 to the active site in subunit 1, a binuclear center (BNC) formed by heme A3 and copper B (CU(B)). The BNC reduces molecular oxygen to 2 water molecules using 4 electrons from cytochrome c in the IMS and 4 protons from the mitochondrial matrix.</text>
</comment>
<dbReference type="GO" id="GO:0042773">
    <property type="term" value="P:ATP synthesis coupled electron transport"/>
    <property type="evidence" value="ECO:0007669"/>
    <property type="project" value="TreeGrafter"/>
</dbReference>
<dbReference type="Gene3D" id="2.60.40.420">
    <property type="entry name" value="Cupredoxins - blue copper proteins"/>
    <property type="match status" value="1"/>
</dbReference>
<reference evidence="22" key="1">
    <citation type="journal article" date="2014" name="Gene">
        <title>The mitochondrial genomes of Amphiascoides atopus and Schizopera knabeni (Harpacticoida: Miraciidae) reveal similarities between the copepod orders Harpacticoida and Poecilostomatoida.</title>
        <authorList>
            <person name="Easton E.E."/>
            <person name="Darrow E.M."/>
            <person name="Spears T."/>
            <person name="Thistle D."/>
        </authorList>
    </citation>
    <scope>NUCLEOTIDE SEQUENCE</scope>
</reference>
<evidence type="ECO:0000256" key="16">
    <source>
        <dbReference type="ARBA" id="ARBA00023136"/>
    </source>
</evidence>
<dbReference type="InterPro" id="IPR002429">
    <property type="entry name" value="CcO_II-like_C"/>
</dbReference>
<dbReference type="InterPro" id="IPR045187">
    <property type="entry name" value="CcO_II"/>
</dbReference>
<dbReference type="InterPro" id="IPR001505">
    <property type="entry name" value="Copper_CuA"/>
</dbReference>
<evidence type="ECO:0000256" key="15">
    <source>
        <dbReference type="ARBA" id="ARBA00023128"/>
    </source>
</evidence>
<comment type="catalytic activity">
    <reaction evidence="17">
        <text>4 Fe(II)-[cytochrome c] + O2 + 8 H(+)(in) = 4 Fe(III)-[cytochrome c] + 2 H2O + 4 H(+)(out)</text>
        <dbReference type="Rhea" id="RHEA:11436"/>
        <dbReference type="Rhea" id="RHEA-COMP:10350"/>
        <dbReference type="Rhea" id="RHEA-COMP:14399"/>
        <dbReference type="ChEBI" id="CHEBI:15377"/>
        <dbReference type="ChEBI" id="CHEBI:15378"/>
        <dbReference type="ChEBI" id="CHEBI:15379"/>
        <dbReference type="ChEBI" id="CHEBI:29033"/>
        <dbReference type="ChEBI" id="CHEBI:29034"/>
        <dbReference type="EC" id="7.1.1.9"/>
    </reaction>
    <physiologicalReaction direction="left-to-right" evidence="17">
        <dbReference type="Rhea" id="RHEA:11437"/>
    </physiologicalReaction>
</comment>
<evidence type="ECO:0000256" key="4">
    <source>
        <dbReference type="ARBA" id="ARBA00015946"/>
    </source>
</evidence>
<dbReference type="GeneID" id="18667331"/>
<dbReference type="PROSITE" id="PS50857">
    <property type="entry name" value="COX2_CUA"/>
    <property type="match status" value="1"/>
</dbReference>
<evidence type="ECO:0000256" key="1">
    <source>
        <dbReference type="ARBA" id="ARBA00004448"/>
    </source>
</evidence>
<comment type="cofactor">
    <cofactor evidence="18">
        <name>Cu cation</name>
        <dbReference type="ChEBI" id="CHEBI:23378"/>
    </cofactor>
    <text evidence="18">Binds a copper A center.</text>
</comment>
<dbReference type="CTD" id="83421565"/>
<evidence type="ECO:0000256" key="3">
    <source>
        <dbReference type="ARBA" id="ARBA00011164"/>
    </source>
</evidence>
<evidence type="ECO:0000256" key="12">
    <source>
        <dbReference type="ARBA" id="ARBA00022982"/>
    </source>
</evidence>
<dbReference type="SUPFAM" id="SSF49503">
    <property type="entry name" value="Cupredoxins"/>
    <property type="match status" value="1"/>
</dbReference>
<gene>
    <name evidence="22" type="primary">COII</name>
</gene>
<dbReference type="PROSITE" id="PS50999">
    <property type="entry name" value="COX2_TM"/>
    <property type="match status" value="1"/>
</dbReference>
<dbReference type="PRINTS" id="PR01166">
    <property type="entry name" value="CYCOXIDASEII"/>
</dbReference>
<dbReference type="EMBL" id="KF667526">
    <property type="protein sequence ID" value="AHB52773.1"/>
    <property type="molecule type" value="Genomic_DNA"/>
</dbReference>
<feature type="transmembrane region" description="Helical" evidence="19">
    <location>
        <begin position="63"/>
        <end position="85"/>
    </location>
</feature>
<dbReference type="RefSeq" id="YP_009019490.1">
    <property type="nucleotide sequence ID" value="NC_023783.1"/>
</dbReference>
<dbReference type="Pfam" id="PF02790">
    <property type="entry name" value="COX2_TM"/>
    <property type="match status" value="1"/>
</dbReference>
<evidence type="ECO:0000256" key="18">
    <source>
        <dbReference type="RuleBase" id="RU000457"/>
    </source>
</evidence>
<keyword evidence="5 18" id="KW-0813">Transport</keyword>
<evidence type="ECO:0000256" key="11">
    <source>
        <dbReference type="ARBA" id="ARBA00022967"/>
    </source>
</evidence>
<proteinExistence type="inferred from homology"/>
<evidence type="ECO:0000256" key="5">
    <source>
        <dbReference type="ARBA" id="ARBA00022448"/>
    </source>
</evidence>
<evidence type="ECO:0000256" key="14">
    <source>
        <dbReference type="ARBA" id="ARBA00023008"/>
    </source>
</evidence>
<feature type="transmembrane region" description="Helical" evidence="19">
    <location>
        <begin position="21"/>
        <end position="43"/>
    </location>
</feature>
<dbReference type="PANTHER" id="PTHR22888:SF9">
    <property type="entry name" value="CYTOCHROME C OXIDASE SUBUNIT 2"/>
    <property type="match status" value="1"/>
</dbReference>
<keyword evidence="7 18" id="KW-0812">Transmembrane</keyword>
<dbReference type="Gene3D" id="1.10.287.90">
    <property type="match status" value="1"/>
</dbReference>
<evidence type="ECO:0000256" key="6">
    <source>
        <dbReference type="ARBA" id="ARBA00022660"/>
    </source>
</evidence>
<dbReference type="InterPro" id="IPR008972">
    <property type="entry name" value="Cupredoxin"/>
</dbReference>
<dbReference type="FunFam" id="2.60.40.420:FF:000001">
    <property type="entry name" value="Cytochrome c oxidase subunit 2"/>
    <property type="match status" value="1"/>
</dbReference>
<dbReference type="SUPFAM" id="SSF81464">
    <property type="entry name" value="Cytochrome c oxidase subunit II-like, transmembrane region"/>
    <property type="match status" value="1"/>
</dbReference>
<dbReference type="InterPro" id="IPR011759">
    <property type="entry name" value="Cyt_c_oxidase_su2_TM_dom"/>
</dbReference>
<organism evidence="22">
    <name type="scientific">Amphiascoides atopus</name>
    <dbReference type="NCBI Taxonomy" id="1352461"/>
    <lineage>
        <taxon>Eukaryota</taxon>
        <taxon>Metazoa</taxon>
        <taxon>Ecdysozoa</taxon>
        <taxon>Arthropoda</taxon>
        <taxon>Crustacea</taxon>
        <taxon>Multicrustacea</taxon>
        <taxon>Hexanauplia</taxon>
        <taxon>Copepoda</taxon>
        <taxon>Harpacticoida</taxon>
        <taxon>Miraciidae</taxon>
        <taxon>Amphiascoides</taxon>
    </lineage>
</organism>
<dbReference type="GO" id="GO:0005507">
    <property type="term" value="F:copper ion binding"/>
    <property type="evidence" value="ECO:0007669"/>
    <property type="project" value="InterPro"/>
</dbReference>
<keyword evidence="10" id="KW-0460">Magnesium</keyword>
<comment type="subcellular location">
    <subcellularLocation>
        <location evidence="1 18">Mitochondrion inner membrane</location>
        <topology evidence="1 18">Multi-pass membrane protein</topology>
    </subcellularLocation>
</comment>
<evidence type="ECO:0000256" key="2">
    <source>
        <dbReference type="ARBA" id="ARBA00007866"/>
    </source>
</evidence>
<evidence type="ECO:0000259" key="21">
    <source>
        <dbReference type="PROSITE" id="PS50999"/>
    </source>
</evidence>
<keyword evidence="14 18" id="KW-0186">Copper</keyword>
<evidence type="ECO:0000259" key="20">
    <source>
        <dbReference type="PROSITE" id="PS50857"/>
    </source>
</evidence>
<evidence type="ECO:0000256" key="13">
    <source>
        <dbReference type="ARBA" id="ARBA00022989"/>
    </source>
</evidence>
<geneLocation type="mitochondrion" evidence="22"/>
<evidence type="ECO:0000256" key="8">
    <source>
        <dbReference type="ARBA" id="ARBA00022723"/>
    </source>
</evidence>
<feature type="unsure residue" description="I or L" evidence="22">
    <location>
        <position position="156"/>
    </location>
</feature>
<name>W8DND6_9MAXI</name>
<dbReference type="GO" id="GO:0004129">
    <property type="term" value="F:cytochrome-c oxidase activity"/>
    <property type="evidence" value="ECO:0007669"/>
    <property type="project" value="UniProtKB-EC"/>
</dbReference>
<keyword evidence="9 18" id="KW-0999">Mitochondrion inner membrane</keyword>
<keyword evidence="16 18" id="KW-0472">Membrane</keyword>
<dbReference type="PROSITE" id="PS00078">
    <property type="entry name" value="COX2"/>
    <property type="match status" value="1"/>
</dbReference>
<keyword evidence="6 18" id="KW-0679">Respiratory chain</keyword>
<evidence type="ECO:0000256" key="17">
    <source>
        <dbReference type="ARBA" id="ARBA00049512"/>
    </source>
</evidence>
<keyword evidence="13 19" id="KW-1133">Transmembrane helix</keyword>
<keyword evidence="11" id="KW-1278">Translocase</keyword>
<evidence type="ECO:0000256" key="9">
    <source>
        <dbReference type="ARBA" id="ARBA00022792"/>
    </source>
</evidence>
<keyword evidence="8 18" id="KW-0479">Metal-binding</keyword>
<dbReference type="InterPro" id="IPR036257">
    <property type="entry name" value="Cyt_c_oxidase_su2_TM_sf"/>
</dbReference>
<dbReference type="CDD" id="cd13912">
    <property type="entry name" value="CcO_II_C"/>
    <property type="match status" value="1"/>
</dbReference>
<comment type="similarity">
    <text evidence="2 18">Belongs to the cytochrome c oxidase subunit 2 family.</text>
</comment>
<accession>W8DND6</accession>
<keyword evidence="12 18" id="KW-0249">Electron transport</keyword>
<dbReference type="GO" id="GO:0005743">
    <property type="term" value="C:mitochondrial inner membrane"/>
    <property type="evidence" value="ECO:0007669"/>
    <property type="project" value="UniProtKB-SubCell"/>
</dbReference>
<comment type="subunit">
    <text evidence="3">Component of the cytochrome c oxidase (complex IV, CIV), a multisubunit enzyme composed of a catalytic core of 3 subunits and several supernumerary subunits. The complex exists as a monomer or a dimer and forms supercomplexes (SCs) in the inner mitochondrial membrane with ubiquinol-cytochrome c oxidoreductase (cytochrome b-c1 complex, complex III, CIII).</text>
</comment>